<keyword evidence="1" id="KW-0378">Hydrolase</keyword>
<dbReference type="InterPro" id="IPR029058">
    <property type="entry name" value="AB_hydrolase_fold"/>
</dbReference>
<evidence type="ECO:0000313" key="2">
    <source>
        <dbReference type="Proteomes" id="UP000275356"/>
    </source>
</evidence>
<evidence type="ECO:0000313" key="1">
    <source>
        <dbReference type="EMBL" id="ROR96407.1"/>
    </source>
</evidence>
<dbReference type="RefSeq" id="WP_148059550.1">
    <property type="nucleotide sequence ID" value="NZ_RKHQ01000001.1"/>
</dbReference>
<dbReference type="PANTHER" id="PTHR48098:SF6">
    <property type="entry name" value="FERRI-BACILLIBACTIN ESTERASE BESA"/>
    <property type="match status" value="1"/>
</dbReference>
<proteinExistence type="predicted"/>
<dbReference type="OrthoDB" id="184858at2"/>
<comment type="caution">
    <text evidence="1">The sequence shown here is derived from an EMBL/GenBank/DDBJ whole genome shotgun (WGS) entry which is preliminary data.</text>
</comment>
<protein>
    <submittedName>
        <fullName evidence="1">Putative alpha/beta superfamily hydrolase</fullName>
    </submittedName>
</protein>
<sequence length="281" mass="30217">MHLDPARLAPVVDDDTVGDLRAWTDVDLPGLDRRADLSVWLPSGYDDAAASARRYPVVYLHDGGNLFLRATSFAGATWRVGEAMSALDAEGIPAIVVGIPSHPTDRAGEYTPHPHAEHGGGRVEEYAVFLADHLKPAIDRALRTEPGPTSTIVAGSSLGAIASAYLWQTRPESFGGAGLFSTSFWFPGERAIDDLAAALREPRTGARVYLDVGGREGANAFEAEVQVSTSELALRALRASDVPVRYVYDSTAPHHEDAWAERLPAALRWLLAGWDAGRPRG</sequence>
<dbReference type="AlphaFoldDB" id="A0A3N2D9E4"/>
<name>A0A3N2D9E4_9MICO</name>
<dbReference type="Pfam" id="PF00756">
    <property type="entry name" value="Esterase"/>
    <property type="match status" value="1"/>
</dbReference>
<dbReference type="GO" id="GO:0016787">
    <property type="term" value="F:hydrolase activity"/>
    <property type="evidence" value="ECO:0007669"/>
    <property type="project" value="UniProtKB-KW"/>
</dbReference>
<dbReference type="InterPro" id="IPR050583">
    <property type="entry name" value="Mycobacterial_A85_antigen"/>
</dbReference>
<organism evidence="1 2">
    <name type="scientific">Salana multivorans</name>
    <dbReference type="NCBI Taxonomy" id="120377"/>
    <lineage>
        <taxon>Bacteria</taxon>
        <taxon>Bacillati</taxon>
        <taxon>Actinomycetota</taxon>
        <taxon>Actinomycetes</taxon>
        <taxon>Micrococcales</taxon>
        <taxon>Beutenbergiaceae</taxon>
        <taxon>Salana</taxon>
    </lineage>
</organism>
<dbReference type="SUPFAM" id="SSF53474">
    <property type="entry name" value="alpha/beta-Hydrolases"/>
    <property type="match status" value="1"/>
</dbReference>
<dbReference type="PANTHER" id="PTHR48098">
    <property type="entry name" value="ENTEROCHELIN ESTERASE-RELATED"/>
    <property type="match status" value="1"/>
</dbReference>
<gene>
    <name evidence="1" type="ORF">EDD28_0991</name>
</gene>
<keyword evidence="2" id="KW-1185">Reference proteome</keyword>
<dbReference type="Proteomes" id="UP000275356">
    <property type="component" value="Unassembled WGS sequence"/>
</dbReference>
<dbReference type="EMBL" id="RKHQ01000001">
    <property type="protein sequence ID" value="ROR96407.1"/>
    <property type="molecule type" value="Genomic_DNA"/>
</dbReference>
<dbReference type="InterPro" id="IPR000801">
    <property type="entry name" value="Esterase-like"/>
</dbReference>
<dbReference type="Gene3D" id="3.40.50.1820">
    <property type="entry name" value="alpha/beta hydrolase"/>
    <property type="match status" value="1"/>
</dbReference>
<accession>A0A3N2D9E4</accession>
<reference evidence="1 2" key="1">
    <citation type="submission" date="2018-11" db="EMBL/GenBank/DDBJ databases">
        <title>Sequencing the genomes of 1000 actinobacteria strains.</title>
        <authorList>
            <person name="Klenk H.-P."/>
        </authorList>
    </citation>
    <scope>NUCLEOTIDE SEQUENCE [LARGE SCALE GENOMIC DNA]</scope>
    <source>
        <strain evidence="1 2">DSM 13521</strain>
    </source>
</reference>